<name>A0A9D0ZGY6_9FIRM</name>
<dbReference type="EMBL" id="DVGA01000079">
    <property type="protein sequence ID" value="HIQ79124.1"/>
    <property type="molecule type" value="Genomic_DNA"/>
</dbReference>
<reference evidence="1" key="1">
    <citation type="submission" date="2020-10" db="EMBL/GenBank/DDBJ databases">
        <authorList>
            <person name="Gilroy R."/>
        </authorList>
    </citation>
    <scope>NUCLEOTIDE SEQUENCE</scope>
    <source>
        <strain evidence="1">ChiBcolR7-354</strain>
    </source>
</reference>
<evidence type="ECO:0008006" key="3">
    <source>
        <dbReference type="Google" id="ProtNLM"/>
    </source>
</evidence>
<organism evidence="1 2">
    <name type="scientific">Candidatus Scatomorpha intestinavium</name>
    <dbReference type="NCBI Taxonomy" id="2840922"/>
    <lineage>
        <taxon>Bacteria</taxon>
        <taxon>Bacillati</taxon>
        <taxon>Bacillota</taxon>
        <taxon>Clostridia</taxon>
        <taxon>Eubacteriales</taxon>
        <taxon>Candidatus Scatomorpha</taxon>
    </lineage>
</organism>
<reference evidence="1" key="2">
    <citation type="journal article" date="2021" name="PeerJ">
        <title>Extensive microbial diversity within the chicken gut microbiome revealed by metagenomics and culture.</title>
        <authorList>
            <person name="Gilroy R."/>
            <person name="Ravi A."/>
            <person name="Getino M."/>
            <person name="Pursley I."/>
            <person name="Horton D.L."/>
            <person name="Alikhan N.F."/>
            <person name="Baker D."/>
            <person name="Gharbi K."/>
            <person name="Hall N."/>
            <person name="Watson M."/>
            <person name="Adriaenssens E.M."/>
            <person name="Foster-Nyarko E."/>
            <person name="Jarju S."/>
            <person name="Secka A."/>
            <person name="Antonio M."/>
            <person name="Oren A."/>
            <person name="Chaudhuri R.R."/>
            <person name="La Ragione R."/>
            <person name="Hildebrand F."/>
            <person name="Pallen M.J."/>
        </authorList>
    </citation>
    <scope>NUCLEOTIDE SEQUENCE</scope>
    <source>
        <strain evidence="1">ChiBcolR7-354</strain>
    </source>
</reference>
<dbReference type="InterPro" id="IPR013321">
    <property type="entry name" value="Arc_rbn_hlx_hlx"/>
</dbReference>
<sequence>MAERKNSEARIRANNKYNEKAYDRINIAVPKGKKDVIKAHAEARGESINAFVNEAIDAALTGSVAQPGGDTVLTPKALTTARSAAEAAGSLGGRPND</sequence>
<dbReference type="Gene3D" id="1.10.1220.10">
    <property type="entry name" value="Met repressor-like"/>
    <property type="match status" value="1"/>
</dbReference>
<accession>A0A9D0ZGY6</accession>
<evidence type="ECO:0000313" key="2">
    <source>
        <dbReference type="Proteomes" id="UP000824262"/>
    </source>
</evidence>
<dbReference type="Proteomes" id="UP000824262">
    <property type="component" value="Unassembled WGS sequence"/>
</dbReference>
<comment type="caution">
    <text evidence="1">The sequence shown here is derived from an EMBL/GenBank/DDBJ whole genome shotgun (WGS) entry which is preliminary data.</text>
</comment>
<dbReference type="AlphaFoldDB" id="A0A9D0ZGY6"/>
<gene>
    <name evidence="1" type="ORF">IAB77_07690</name>
</gene>
<dbReference type="GO" id="GO:0006355">
    <property type="term" value="P:regulation of DNA-templated transcription"/>
    <property type="evidence" value="ECO:0007669"/>
    <property type="project" value="InterPro"/>
</dbReference>
<proteinExistence type="predicted"/>
<protein>
    <recommendedName>
        <fullName evidence="3">Arc-like DNA binding domain-containing protein</fullName>
    </recommendedName>
</protein>
<evidence type="ECO:0000313" key="1">
    <source>
        <dbReference type="EMBL" id="HIQ79124.1"/>
    </source>
</evidence>